<organism evidence="9 10">
    <name type="scientific">Dictyocaulus viviparus</name>
    <name type="common">Bovine lungworm</name>
    <dbReference type="NCBI Taxonomy" id="29172"/>
    <lineage>
        <taxon>Eukaryota</taxon>
        <taxon>Metazoa</taxon>
        <taxon>Ecdysozoa</taxon>
        <taxon>Nematoda</taxon>
        <taxon>Chromadorea</taxon>
        <taxon>Rhabditida</taxon>
        <taxon>Rhabditina</taxon>
        <taxon>Rhabditomorpha</taxon>
        <taxon>Strongyloidea</taxon>
        <taxon>Metastrongylidae</taxon>
        <taxon>Dictyocaulus</taxon>
    </lineage>
</organism>
<dbReference type="InterPro" id="IPR002223">
    <property type="entry name" value="Kunitz_BPTI"/>
</dbReference>
<keyword evidence="2" id="KW-0964">Secreted</keyword>
<protein>
    <submittedName>
        <fullName evidence="9">Kunitz/Bovine pancreatic trypsin inhibitor domain protein</fullName>
    </submittedName>
</protein>
<dbReference type="EMBL" id="KN716517">
    <property type="protein sequence ID" value="KJH43897.1"/>
    <property type="molecule type" value="Genomic_DNA"/>
</dbReference>
<evidence type="ECO:0000256" key="7">
    <source>
        <dbReference type="ARBA" id="ARBA00034146"/>
    </source>
</evidence>
<dbReference type="AlphaFoldDB" id="A0A0D8XJE9"/>
<evidence type="ECO:0000313" key="9">
    <source>
        <dbReference type="EMBL" id="KJH43897.1"/>
    </source>
</evidence>
<accession>A0A0D8XJE9</accession>
<gene>
    <name evidence="9" type="ORF">DICVIV_10082</name>
</gene>
<evidence type="ECO:0000256" key="5">
    <source>
        <dbReference type="ARBA" id="ARBA00023157"/>
    </source>
</evidence>
<dbReference type="CDD" id="cd00109">
    <property type="entry name" value="Kunitz-type"/>
    <property type="match status" value="1"/>
</dbReference>
<dbReference type="PANTHER" id="PTHR10083">
    <property type="entry name" value="KUNITZ-TYPE PROTEASE INHIBITOR-RELATED"/>
    <property type="match status" value="1"/>
</dbReference>
<evidence type="ECO:0000256" key="3">
    <source>
        <dbReference type="ARBA" id="ARBA00022690"/>
    </source>
</evidence>
<proteinExistence type="predicted"/>
<keyword evidence="4" id="KW-0722">Serine protease inhibitor</keyword>
<name>A0A0D8XJE9_DICVI</name>
<dbReference type="SUPFAM" id="SSF57362">
    <property type="entry name" value="BPTI-like"/>
    <property type="match status" value="1"/>
</dbReference>
<keyword evidence="7" id="KW-1203">Blood coagulation cascade inhibiting toxin</keyword>
<reference evidence="10" key="2">
    <citation type="journal article" date="2016" name="Sci. Rep.">
        <title>Dictyocaulus viviparus genome, variome and transcriptome elucidate lungworm biology and support future intervention.</title>
        <authorList>
            <person name="McNulty S.N."/>
            <person name="Strube C."/>
            <person name="Rosa B.A."/>
            <person name="Martin J.C."/>
            <person name="Tyagi R."/>
            <person name="Choi Y.J."/>
            <person name="Wang Q."/>
            <person name="Hallsworth Pepin K."/>
            <person name="Zhang X."/>
            <person name="Ozersky P."/>
            <person name="Wilson R.K."/>
            <person name="Sternberg P.W."/>
            <person name="Gasser R.B."/>
            <person name="Mitreva M."/>
        </authorList>
    </citation>
    <scope>NUCLEOTIDE SEQUENCE [LARGE SCALE GENOMIC DNA]</scope>
    <source>
        <strain evidence="10">HannoverDv2000</strain>
    </source>
</reference>
<dbReference type="Proteomes" id="UP000053766">
    <property type="component" value="Unassembled WGS sequence"/>
</dbReference>
<dbReference type="InterPro" id="IPR036880">
    <property type="entry name" value="Kunitz_BPTI_sf"/>
</dbReference>
<feature type="domain" description="BPTI/Kunitz inhibitor" evidence="8">
    <location>
        <begin position="122"/>
        <end position="171"/>
    </location>
</feature>
<keyword evidence="6" id="KW-1199">Hemostasis impairing toxin</keyword>
<dbReference type="GO" id="GO:0004867">
    <property type="term" value="F:serine-type endopeptidase inhibitor activity"/>
    <property type="evidence" value="ECO:0007669"/>
    <property type="project" value="UniProtKB-KW"/>
</dbReference>
<evidence type="ECO:0000259" key="8">
    <source>
        <dbReference type="PROSITE" id="PS50279"/>
    </source>
</evidence>
<reference evidence="9 10" key="1">
    <citation type="submission" date="2013-11" db="EMBL/GenBank/DDBJ databases">
        <title>Draft genome of the bovine lungworm Dictyocaulus viviparus.</title>
        <authorList>
            <person name="Mitreva M."/>
        </authorList>
    </citation>
    <scope>NUCLEOTIDE SEQUENCE [LARGE SCALE GENOMIC DNA]</scope>
    <source>
        <strain evidence="9 10">HannoverDv2000</strain>
    </source>
</reference>
<keyword evidence="10" id="KW-1185">Reference proteome</keyword>
<dbReference type="Pfam" id="PF00014">
    <property type="entry name" value="Kunitz_BPTI"/>
    <property type="match status" value="1"/>
</dbReference>
<dbReference type="SMART" id="SM00131">
    <property type="entry name" value="KU"/>
    <property type="match status" value="1"/>
</dbReference>
<dbReference type="PANTHER" id="PTHR10083:SF376">
    <property type="entry name" value="SERINE PEPTIDASE INHIBITOR, KUNITZ TYPE, 3"/>
    <property type="match status" value="1"/>
</dbReference>
<comment type="subcellular location">
    <subcellularLocation>
        <location evidence="1">Secreted</location>
    </subcellularLocation>
</comment>
<dbReference type="PROSITE" id="PS50279">
    <property type="entry name" value="BPTI_KUNITZ_2"/>
    <property type="match status" value="1"/>
</dbReference>
<dbReference type="GO" id="GO:0005615">
    <property type="term" value="C:extracellular space"/>
    <property type="evidence" value="ECO:0007669"/>
    <property type="project" value="TreeGrafter"/>
</dbReference>
<evidence type="ECO:0000256" key="2">
    <source>
        <dbReference type="ARBA" id="ARBA00022525"/>
    </source>
</evidence>
<evidence type="ECO:0000313" key="10">
    <source>
        <dbReference type="Proteomes" id="UP000053766"/>
    </source>
</evidence>
<keyword evidence="6" id="KW-0800">Toxin</keyword>
<evidence type="ECO:0000256" key="4">
    <source>
        <dbReference type="ARBA" id="ARBA00022900"/>
    </source>
</evidence>
<sequence>MAQHDVVYACESLICDPPKMCIIQNQVAQCLLVLPPTPGTVLPNLAFNGQNTKRTTTQNVAQSMLPGFVPTSLTTTIHFTTTAAPLAPLLNLLGVVGGAPPIVLPTLAPPPATTKTPFAQICSLQPLTGSCGRARIMWYYDKETGKCERFSFSGCGNLNRFPSKRQCEQACIGRE</sequence>
<dbReference type="Gene3D" id="4.10.410.10">
    <property type="entry name" value="Pancreatic trypsin inhibitor Kunitz domain"/>
    <property type="match status" value="1"/>
</dbReference>
<keyword evidence="3" id="KW-0646">Protease inhibitor</keyword>
<evidence type="ECO:0000256" key="6">
    <source>
        <dbReference type="ARBA" id="ARBA00023240"/>
    </source>
</evidence>
<dbReference type="InterPro" id="IPR050098">
    <property type="entry name" value="TFPI/VKTCI-like"/>
</dbReference>
<dbReference type="STRING" id="29172.A0A0D8XJE9"/>
<evidence type="ECO:0000256" key="1">
    <source>
        <dbReference type="ARBA" id="ARBA00004613"/>
    </source>
</evidence>
<keyword evidence="5" id="KW-1015">Disulfide bond</keyword>
<dbReference type="OrthoDB" id="4473401at2759"/>